<reference evidence="16" key="2">
    <citation type="submission" date="2025-08" db="UniProtKB">
        <authorList>
            <consortium name="RefSeq"/>
        </authorList>
    </citation>
    <scope>IDENTIFICATION</scope>
</reference>
<evidence type="ECO:0000256" key="5">
    <source>
        <dbReference type="ARBA" id="ARBA00022776"/>
    </source>
</evidence>
<accession>A0A6J0U3C6</accession>
<dbReference type="AlphaFoldDB" id="A0A6J0U3C6"/>
<dbReference type="GeneID" id="110081733"/>
<dbReference type="PANTHER" id="PTHR22142">
    <property type="match status" value="1"/>
</dbReference>
<feature type="region of interest" description="Disordered" evidence="14">
    <location>
        <begin position="19"/>
        <end position="38"/>
    </location>
</feature>
<evidence type="ECO:0000256" key="9">
    <source>
        <dbReference type="ARBA" id="ARBA00023306"/>
    </source>
</evidence>
<evidence type="ECO:0000256" key="2">
    <source>
        <dbReference type="ARBA" id="ARBA00013690"/>
    </source>
</evidence>
<dbReference type="Pfam" id="PF08286">
    <property type="entry name" value="Spc24"/>
    <property type="match status" value="1"/>
</dbReference>
<evidence type="ECO:0000256" key="7">
    <source>
        <dbReference type="ARBA" id="ARBA00023054"/>
    </source>
</evidence>
<evidence type="ECO:0000256" key="6">
    <source>
        <dbReference type="ARBA" id="ARBA00022838"/>
    </source>
</evidence>
<evidence type="ECO:0000313" key="16">
    <source>
        <dbReference type="RefSeq" id="XP_020654353.2"/>
    </source>
</evidence>
<keyword evidence="7 13" id="KW-0175">Coiled coil</keyword>
<gene>
    <name evidence="16" type="primary">SPC24</name>
</gene>
<evidence type="ECO:0000256" key="4">
    <source>
        <dbReference type="ARBA" id="ARBA00022618"/>
    </source>
</evidence>
<name>A0A6J0U3C6_9SAUR</name>
<dbReference type="GO" id="GO:0007059">
    <property type="term" value="P:chromosome segregation"/>
    <property type="evidence" value="ECO:0007669"/>
    <property type="project" value="TreeGrafter"/>
</dbReference>
<evidence type="ECO:0000256" key="14">
    <source>
        <dbReference type="SAM" id="MobiDB-lite"/>
    </source>
</evidence>
<protein>
    <recommendedName>
        <fullName evidence="2 12">Kinetochore protein Spc24</fullName>
    </recommendedName>
</protein>
<evidence type="ECO:0000256" key="13">
    <source>
        <dbReference type="SAM" id="Coils"/>
    </source>
</evidence>
<evidence type="ECO:0000256" key="3">
    <source>
        <dbReference type="ARBA" id="ARBA00022454"/>
    </source>
</evidence>
<dbReference type="Proteomes" id="UP001652642">
    <property type="component" value="Chromosome 2"/>
</dbReference>
<comment type="similarity">
    <text evidence="1 12">Belongs to the SPC24 family.</text>
</comment>
<evidence type="ECO:0000256" key="8">
    <source>
        <dbReference type="ARBA" id="ARBA00023242"/>
    </source>
</evidence>
<proteinExistence type="inferred from homology"/>
<dbReference type="GO" id="GO:0008017">
    <property type="term" value="F:microtubule binding"/>
    <property type="evidence" value="ECO:0007669"/>
    <property type="project" value="TreeGrafter"/>
</dbReference>
<dbReference type="PANTHER" id="PTHR22142:SF2">
    <property type="entry name" value="KINETOCHORE PROTEIN SPC24"/>
    <property type="match status" value="1"/>
</dbReference>
<keyword evidence="10 12" id="KW-0137">Centromere</keyword>
<dbReference type="KEGG" id="pvt:110081733"/>
<evidence type="ECO:0000256" key="11">
    <source>
        <dbReference type="ARBA" id="ARBA00045419"/>
    </source>
</evidence>
<dbReference type="OrthoDB" id="6432863at2759"/>
<evidence type="ECO:0000313" key="15">
    <source>
        <dbReference type="Proteomes" id="UP001652642"/>
    </source>
</evidence>
<keyword evidence="3 12" id="KW-0158">Chromosome</keyword>
<reference evidence="15" key="1">
    <citation type="submission" date="2025-05" db="UniProtKB">
        <authorList>
            <consortium name="RefSeq"/>
        </authorList>
    </citation>
    <scope>NUCLEOTIDE SEQUENCE [LARGE SCALE GENOMIC DNA]</scope>
</reference>
<dbReference type="GO" id="GO:0051301">
    <property type="term" value="P:cell division"/>
    <property type="evidence" value="ECO:0007669"/>
    <property type="project" value="UniProtKB-UniRule"/>
</dbReference>
<keyword evidence="8 12" id="KW-0539">Nucleus</keyword>
<dbReference type="InterPro" id="IPR013252">
    <property type="entry name" value="Ndc80_Spc24"/>
</dbReference>
<evidence type="ECO:0000256" key="1">
    <source>
        <dbReference type="ARBA" id="ARBA00007804"/>
    </source>
</evidence>
<sequence>MDQSALCEAWWRPIRAQSPLSSSGADLESPVRGGGGLAHQPAMAAISEQLQNMEKVSKDLLKLMAGGKATEMLKDNLAKQEQMIDKMLETQKTTKQLIRELMTTEENVAQKLSDREEELKASLQKLQIIEAELHQAREDEATLKTKTNELRKELEALKEEIRQQERNEAEEADSSTTAKYRVHLYYLICHIDWDYSCEPTVIKGTHYGPDIAQAINLDSSQHSRCFISDFLWSLVNTSW</sequence>
<keyword evidence="15" id="KW-1185">Reference proteome</keyword>
<dbReference type="GO" id="GO:0005634">
    <property type="term" value="C:nucleus"/>
    <property type="evidence" value="ECO:0007669"/>
    <property type="project" value="UniProtKB-SubCell"/>
</dbReference>
<comment type="subcellular location">
    <subcellularLocation>
        <location evidence="12">Nucleus</location>
    </subcellularLocation>
    <subcellularLocation>
        <location evidence="12">Chromosome</location>
        <location evidence="12">Centromere</location>
        <location evidence="12">Kinetochore</location>
    </subcellularLocation>
</comment>
<dbReference type="RefSeq" id="XP_020654353.2">
    <property type="nucleotide sequence ID" value="XM_020798694.2"/>
</dbReference>
<keyword evidence="6 12" id="KW-0995">Kinetochore</keyword>
<organism evidence="15 16">
    <name type="scientific">Pogona vitticeps</name>
    <name type="common">central bearded dragon</name>
    <dbReference type="NCBI Taxonomy" id="103695"/>
    <lineage>
        <taxon>Eukaryota</taxon>
        <taxon>Metazoa</taxon>
        <taxon>Chordata</taxon>
        <taxon>Craniata</taxon>
        <taxon>Vertebrata</taxon>
        <taxon>Euteleostomi</taxon>
        <taxon>Lepidosauria</taxon>
        <taxon>Squamata</taxon>
        <taxon>Bifurcata</taxon>
        <taxon>Unidentata</taxon>
        <taxon>Episquamata</taxon>
        <taxon>Toxicofera</taxon>
        <taxon>Iguania</taxon>
        <taxon>Acrodonta</taxon>
        <taxon>Agamidae</taxon>
        <taxon>Amphibolurinae</taxon>
        <taxon>Pogona</taxon>
    </lineage>
</organism>
<feature type="coiled-coil region" evidence="13">
    <location>
        <begin position="70"/>
        <end position="174"/>
    </location>
</feature>
<comment type="subunit">
    <text evidence="12">Component of the NDC80 complex.</text>
</comment>
<evidence type="ECO:0000256" key="12">
    <source>
        <dbReference type="RuleBase" id="RU368011"/>
    </source>
</evidence>
<evidence type="ECO:0000256" key="10">
    <source>
        <dbReference type="ARBA" id="ARBA00023328"/>
    </source>
</evidence>
<dbReference type="CDD" id="cd11565">
    <property type="entry name" value="RWD_Spc24"/>
    <property type="match status" value="1"/>
</dbReference>
<comment type="function">
    <text evidence="11">Acts as a component of the essential kinetochore-associated NDC80 complex, which is required for chromosome segregation and spindle checkpoint activity. Required for kinetochore integrity and the organization of stable microtubule binding sites in the outer plate of the kinetochore. The NDC80 complex synergistically enhances the affinity of the SKA1 complex for microtubules and may allow the NDC80 complex to track depolymerizing microtubules.</text>
</comment>
<keyword evidence="4 12" id="KW-0132">Cell division</keyword>
<dbReference type="CTD" id="147841"/>
<dbReference type="InParanoid" id="A0A6J0U3C6"/>
<dbReference type="GO" id="GO:0031262">
    <property type="term" value="C:Ndc80 complex"/>
    <property type="evidence" value="ECO:0007669"/>
    <property type="project" value="TreeGrafter"/>
</dbReference>
<dbReference type="Gene3D" id="3.30.160.570">
    <property type="entry name" value="Ncd80 complex, Spc24 subunit"/>
    <property type="match status" value="1"/>
</dbReference>
<keyword evidence="5 12" id="KW-0498">Mitosis</keyword>
<keyword evidence="9 12" id="KW-0131">Cell cycle</keyword>